<dbReference type="Proteomes" id="UP000253083">
    <property type="component" value="Unassembled WGS sequence"/>
</dbReference>
<dbReference type="Pfam" id="PF13279">
    <property type="entry name" value="4HBT_2"/>
    <property type="match status" value="1"/>
</dbReference>
<sequence length="147" mass="16355">MAMPFTHYLRVRYAECDAQQVVFNANYGAYVDVAATEFMRLVWPGGYQTLLDLGMDTQVVQLNTGWKSSAKFDDVLAISVRTKSVGNTSYTLTLEFRNHETQAVVAESEIVYVMISVQSLKSVPIPDDLRAKLEVGAPDQFTNHAGI</sequence>
<keyword evidence="2 3" id="KW-0378">Hydrolase</keyword>
<dbReference type="InterPro" id="IPR050563">
    <property type="entry name" value="4-hydroxybenzoyl-CoA_TE"/>
</dbReference>
<dbReference type="RefSeq" id="WP_113954398.1">
    <property type="nucleotide sequence ID" value="NZ_QNRT01000002.1"/>
</dbReference>
<evidence type="ECO:0000313" key="3">
    <source>
        <dbReference type="EMBL" id="RBP51646.1"/>
    </source>
</evidence>
<dbReference type="PANTHER" id="PTHR31793">
    <property type="entry name" value="4-HYDROXYBENZOYL-COA THIOESTERASE FAMILY MEMBER"/>
    <property type="match status" value="1"/>
</dbReference>
<dbReference type="PIRSF" id="PIRSF003230">
    <property type="entry name" value="YbgC"/>
    <property type="match status" value="1"/>
</dbReference>
<dbReference type="InterPro" id="IPR006684">
    <property type="entry name" value="YbgC/YbaW"/>
</dbReference>
<accession>A0A395JLH5</accession>
<evidence type="ECO:0000313" key="4">
    <source>
        <dbReference type="Proteomes" id="UP000253083"/>
    </source>
</evidence>
<comment type="similarity">
    <text evidence="1">Belongs to the 4-hydroxybenzoyl-CoA thioesterase family.</text>
</comment>
<dbReference type="OrthoDB" id="9799036at2"/>
<name>A0A395JLH5_9GAMM</name>
<dbReference type="EMBL" id="QNRT01000002">
    <property type="protein sequence ID" value="RBP51646.1"/>
    <property type="molecule type" value="Genomic_DNA"/>
</dbReference>
<dbReference type="InterPro" id="IPR029069">
    <property type="entry name" value="HotDog_dom_sf"/>
</dbReference>
<dbReference type="InParanoid" id="A0A395JLH5"/>
<dbReference type="NCBIfam" id="TIGR00051">
    <property type="entry name" value="YbgC/FadM family acyl-CoA thioesterase"/>
    <property type="match status" value="1"/>
</dbReference>
<organism evidence="3 4">
    <name type="scientific">Arenicella xantha</name>
    <dbReference type="NCBI Taxonomy" id="644221"/>
    <lineage>
        <taxon>Bacteria</taxon>
        <taxon>Pseudomonadati</taxon>
        <taxon>Pseudomonadota</taxon>
        <taxon>Gammaproteobacteria</taxon>
        <taxon>Arenicellales</taxon>
        <taxon>Arenicellaceae</taxon>
        <taxon>Arenicella</taxon>
    </lineage>
</organism>
<gene>
    <name evidence="3" type="ORF">DFR28_1021078</name>
</gene>
<dbReference type="Gene3D" id="3.10.129.10">
    <property type="entry name" value="Hotdog Thioesterase"/>
    <property type="match status" value="1"/>
</dbReference>
<dbReference type="PANTHER" id="PTHR31793:SF27">
    <property type="entry name" value="NOVEL THIOESTERASE SUPERFAMILY DOMAIN AND SAPOSIN A-TYPE DOMAIN CONTAINING PROTEIN (0610012H03RIK)"/>
    <property type="match status" value="1"/>
</dbReference>
<protein>
    <submittedName>
        <fullName evidence="3">Acyl-CoA thioester hydrolase</fullName>
    </submittedName>
</protein>
<proteinExistence type="inferred from homology"/>
<keyword evidence="4" id="KW-1185">Reference proteome</keyword>
<evidence type="ECO:0000256" key="2">
    <source>
        <dbReference type="ARBA" id="ARBA00022801"/>
    </source>
</evidence>
<dbReference type="CDD" id="cd00586">
    <property type="entry name" value="4HBT"/>
    <property type="match status" value="1"/>
</dbReference>
<dbReference type="AlphaFoldDB" id="A0A395JLH5"/>
<reference evidence="3 4" key="1">
    <citation type="submission" date="2018-06" db="EMBL/GenBank/DDBJ databases">
        <title>Genomic Encyclopedia of Type Strains, Phase IV (KMG-IV): sequencing the most valuable type-strain genomes for metagenomic binning, comparative biology and taxonomic classification.</title>
        <authorList>
            <person name="Goeker M."/>
        </authorList>
    </citation>
    <scope>NUCLEOTIDE SEQUENCE [LARGE SCALE GENOMIC DNA]</scope>
    <source>
        <strain evidence="3 4">DSM 24032</strain>
    </source>
</reference>
<dbReference type="GO" id="GO:0047617">
    <property type="term" value="F:fatty acyl-CoA hydrolase activity"/>
    <property type="evidence" value="ECO:0007669"/>
    <property type="project" value="TreeGrafter"/>
</dbReference>
<comment type="caution">
    <text evidence="3">The sequence shown here is derived from an EMBL/GenBank/DDBJ whole genome shotgun (WGS) entry which is preliminary data.</text>
</comment>
<dbReference type="SUPFAM" id="SSF54637">
    <property type="entry name" value="Thioesterase/thiol ester dehydrase-isomerase"/>
    <property type="match status" value="1"/>
</dbReference>
<evidence type="ECO:0000256" key="1">
    <source>
        <dbReference type="ARBA" id="ARBA00005953"/>
    </source>
</evidence>